<evidence type="ECO:0000256" key="7">
    <source>
        <dbReference type="ARBA" id="ARBA00023237"/>
    </source>
</evidence>
<comment type="subcellular location">
    <subcellularLocation>
        <location evidence="1">Cell outer membrane</location>
        <topology evidence="1">Multi-pass membrane protein</topology>
    </subcellularLocation>
</comment>
<reference evidence="10" key="1">
    <citation type="submission" date="2016-10" db="EMBL/GenBank/DDBJ databases">
        <authorList>
            <person name="Varghese N."/>
            <person name="Submissions S."/>
        </authorList>
    </citation>
    <scope>NUCLEOTIDE SEQUENCE [LARGE SCALE GENOMIC DNA]</scope>
    <source>
        <strain evidence="10">CGMCC 1.12402</strain>
    </source>
</reference>
<evidence type="ECO:0000313" key="9">
    <source>
        <dbReference type="EMBL" id="SEW41347.1"/>
    </source>
</evidence>
<evidence type="ECO:0000256" key="6">
    <source>
        <dbReference type="ARBA" id="ARBA00023136"/>
    </source>
</evidence>
<accession>A0A1I0RK01</accession>
<dbReference type="Gene3D" id="2.40.160.60">
    <property type="entry name" value="Outer membrane protein transport protein (OMPP1/FadL/TodX)"/>
    <property type="match status" value="1"/>
</dbReference>
<dbReference type="SUPFAM" id="SSF56935">
    <property type="entry name" value="Porins"/>
    <property type="match status" value="1"/>
</dbReference>
<evidence type="ECO:0000256" key="3">
    <source>
        <dbReference type="ARBA" id="ARBA00022452"/>
    </source>
</evidence>
<comment type="similarity">
    <text evidence="2">Belongs to the OmpP1/FadL family.</text>
</comment>
<sequence>MKNFKLIALSMALLCLAFKSNAQVDPFAYGYYQDALRYGQYRGLGSARLTGMAGAGSVLGADPSAAFLNPAGLGMYNRSQLVITPGFNFNTYSTDYLGNTVDNENSGMEFSNFAAIINFNKGDLVPGGWRGGTLAITYNRSANFKRDLQYGAQNNESSIIDAMIDNAYGFFPEELGGIEQIGYDHFLINPIPGAEDLYVSPVEGFPYQNERHRQSGHIDEINISFGGNYNDVLYIGAGLGFVSTKYSNNRVYTESFEGTSLSTFSIDEQLTTSGSGINANFGFIVRPIPIFRFGASITTPTWFNFNEESDAIYNSEWNNYDVANFTDEFGNRYILEDTVLTSLQSSTPIYASNYDLRTPMKVNAGAALFLGKAGFITADIEYADYSNAHVSSIDFSTEGDNNTIDNIYQSTLNVRFGAEFRYSIFKFRAGYARIGDPYADSYDNLDRSQEVMSGGVGLSFRKFFVDAGYSRTTYQSSYQSYSFYDGTGPQGITDNTLNQLRLSVGLNF</sequence>
<dbReference type="InterPro" id="IPR005017">
    <property type="entry name" value="OMPP1/FadL/TodX"/>
</dbReference>
<evidence type="ECO:0000256" key="4">
    <source>
        <dbReference type="ARBA" id="ARBA00022692"/>
    </source>
</evidence>
<proteinExistence type="inferred from homology"/>
<dbReference type="PANTHER" id="PTHR35093:SF8">
    <property type="entry name" value="OUTER MEMBRANE PROTEIN NMB0088-RELATED"/>
    <property type="match status" value="1"/>
</dbReference>
<evidence type="ECO:0000256" key="5">
    <source>
        <dbReference type="ARBA" id="ARBA00022729"/>
    </source>
</evidence>
<evidence type="ECO:0000256" key="1">
    <source>
        <dbReference type="ARBA" id="ARBA00004571"/>
    </source>
</evidence>
<gene>
    <name evidence="9" type="ORF">SAMN05216290_3730</name>
</gene>
<feature type="chain" id="PRO_5011560308" description="Outer membrane protein transport protein (OMPP1/FadL/TodX)" evidence="8">
    <location>
        <begin position="23"/>
        <end position="508"/>
    </location>
</feature>
<evidence type="ECO:0000313" key="10">
    <source>
        <dbReference type="Proteomes" id="UP000199437"/>
    </source>
</evidence>
<dbReference type="OrthoDB" id="9765571at2"/>
<keyword evidence="5 8" id="KW-0732">Signal</keyword>
<evidence type="ECO:0008006" key="11">
    <source>
        <dbReference type="Google" id="ProtNLM"/>
    </source>
</evidence>
<dbReference type="RefSeq" id="WP_090260686.1">
    <property type="nucleotide sequence ID" value="NZ_FOIR01000004.1"/>
</dbReference>
<name>A0A1I0RK01_9BACT</name>
<dbReference type="Proteomes" id="UP000199437">
    <property type="component" value="Unassembled WGS sequence"/>
</dbReference>
<dbReference type="EMBL" id="FOIR01000004">
    <property type="protein sequence ID" value="SEW41347.1"/>
    <property type="molecule type" value="Genomic_DNA"/>
</dbReference>
<evidence type="ECO:0000256" key="2">
    <source>
        <dbReference type="ARBA" id="ARBA00008163"/>
    </source>
</evidence>
<organism evidence="9 10">
    <name type="scientific">Roseivirga pacifica</name>
    <dbReference type="NCBI Taxonomy" id="1267423"/>
    <lineage>
        <taxon>Bacteria</taxon>
        <taxon>Pseudomonadati</taxon>
        <taxon>Bacteroidota</taxon>
        <taxon>Cytophagia</taxon>
        <taxon>Cytophagales</taxon>
        <taxon>Roseivirgaceae</taxon>
        <taxon>Roseivirga</taxon>
    </lineage>
</organism>
<dbReference type="STRING" id="1267423.SAMN05216290_3730"/>
<dbReference type="GO" id="GO:0015483">
    <property type="term" value="F:long-chain fatty acid transporting porin activity"/>
    <property type="evidence" value="ECO:0007669"/>
    <property type="project" value="TreeGrafter"/>
</dbReference>
<keyword evidence="10" id="KW-1185">Reference proteome</keyword>
<protein>
    <recommendedName>
        <fullName evidence="11">Outer membrane protein transport protein (OMPP1/FadL/TodX)</fullName>
    </recommendedName>
</protein>
<feature type="signal peptide" evidence="8">
    <location>
        <begin position="1"/>
        <end position="22"/>
    </location>
</feature>
<keyword evidence="6" id="KW-0472">Membrane</keyword>
<dbReference type="GeneID" id="99988398"/>
<dbReference type="PANTHER" id="PTHR35093">
    <property type="entry name" value="OUTER MEMBRANE PROTEIN NMB0088-RELATED"/>
    <property type="match status" value="1"/>
</dbReference>
<dbReference type="AlphaFoldDB" id="A0A1I0RK01"/>
<keyword evidence="3" id="KW-1134">Transmembrane beta strand</keyword>
<evidence type="ECO:0000256" key="8">
    <source>
        <dbReference type="SAM" id="SignalP"/>
    </source>
</evidence>
<keyword evidence="7" id="KW-0998">Cell outer membrane</keyword>
<dbReference type="GO" id="GO:0009279">
    <property type="term" value="C:cell outer membrane"/>
    <property type="evidence" value="ECO:0007669"/>
    <property type="project" value="UniProtKB-SubCell"/>
</dbReference>
<keyword evidence="4" id="KW-0812">Transmembrane</keyword>